<evidence type="ECO:0000256" key="2">
    <source>
        <dbReference type="SAM" id="Phobius"/>
    </source>
</evidence>
<keyword evidence="2" id="KW-1133">Transmembrane helix</keyword>
<evidence type="ECO:0000313" key="4">
    <source>
        <dbReference type="EMBL" id="PPR08186.1"/>
    </source>
</evidence>
<feature type="compositionally biased region" description="Low complexity" evidence="1">
    <location>
        <begin position="218"/>
        <end position="240"/>
    </location>
</feature>
<dbReference type="OrthoDB" id="10571119at2759"/>
<feature type="compositionally biased region" description="Basic residues" evidence="1">
    <location>
        <begin position="208"/>
        <end position="217"/>
    </location>
</feature>
<feature type="chain" id="PRO_5019316830" description="Transmembrane protein" evidence="3">
    <location>
        <begin position="24"/>
        <end position="405"/>
    </location>
</feature>
<accession>A0A409YYT8</accession>
<feature type="region of interest" description="Disordered" evidence="1">
    <location>
        <begin position="47"/>
        <end position="82"/>
    </location>
</feature>
<feature type="signal peptide" evidence="3">
    <location>
        <begin position="1"/>
        <end position="23"/>
    </location>
</feature>
<proteinExistence type="predicted"/>
<sequence>MLRTGCLGRILTTLLLWVGSGAAQSLSQTLPSTPTISVPTNTIGGVSTSTTSTLSAKPSPTSVTSVGNSTSSVLTTSTSPIPSGLDDPATHLHSSVPLIAGSLAAFMVILAAVLVAIVVGKRKRRRRRSHALSARFNANVHDRSIPSRRSSGRHDFMRQSIDSPRASIDLPARGSKKSGPFAHFNDDLEAGGTRGVPRIVVTEDNIRSRSRHSHQHSRSSASAASTPSLATSSPATLSSHHSADVKHPNILTDQTPALQSSAHISDSRSRSVSPSPSPVPRTPSAAGSAPPDTHPQLLSQPNSNTHPSSAVSSQTHLPVPAETFPPPQSSALLTPTLRRDNLIALLQQQQEILLLSGCRDSRTVGAVALLQEQITMLRRHQQQEEVILGLRTAEAPPAYEDSVRS</sequence>
<evidence type="ECO:0000256" key="3">
    <source>
        <dbReference type="SAM" id="SignalP"/>
    </source>
</evidence>
<evidence type="ECO:0000256" key="1">
    <source>
        <dbReference type="SAM" id="MobiDB-lite"/>
    </source>
</evidence>
<evidence type="ECO:0008006" key="6">
    <source>
        <dbReference type="Google" id="ProtNLM"/>
    </source>
</evidence>
<gene>
    <name evidence="4" type="ORF">CVT24_001536</name>
</gene>
<feature type="region of interest" description="Disordered" evidence="1">
    <location>
        <begin position="143"/>
        <end position="244"/>
    </location>
</feature>
<keyword evidence="3" id="KW-0732">Signal</keyword>
<feature type="compositionally biased region" description="Polar residues" evidence="1">
    <location>
        <begin position="296"/>
        <end position="316"/>
    </location>
</feature>
<feature type="region of interest" description="Disordered" evidence="1">
    <location>
        <begin position="257"/>
        <end position="332"/>
    </location>
</feature>
<name>A0A409YYT8_9AGAR</name>
<comment type="caution">
    <text evidence="4">The sequence shown here is derived from an EMBL/GenBank/DDBJ whole genome shotgun (WGS) entry which is preliminary data.</text>
</comment>
<dbReference type="Proteomes" id="UP000284842">
    <property type="component" value="Unassembled WGS sequence"/>
</dbReference>
<protein>
    <recommendedName>
        <fullName evidence="6">Transmembrane protein</fullName>
    </recommendedName>
</protein>
<keyword evidence="2" id="KW-0472">Membrane</keyword>
<feature type="compositionally biased region" description="Low complexity" evidence="1">
    <location>
        <begin position="260"/>
        <end position="274"/>
    </location>
</feature>
<evidence type="ECO:0000313" key="5">
    <source>
        <dbReference type="Proteomes" id="UP000284842"/>
    </source>
</evidence>
<dbReference type="AlphaFoldDB" id="A0A409YYT8"/>
<reference evidence="4 5" key="1">
    <citation type="journal article" date="2018" name="Evol. Lett.">
        <title>Horizontal gene cluster transfer increased hallucinogenic mushroom diversity.</title>
        <authorList>
            <person name="Reynolds H.T."/>
            <person name="Vijayakumar V."/>
            <person name="Gluck-Thaler E."/>
            <person name="Korotkin H.B."/>
            <person name="Matheny P.B."/>
            <person name="Slot J.C."/>
        </authorList>
    </citation>
    <scope>NUCLEOTIDE SEQUENCE [LARGE SCALE GENOMIC DNA]</scope>
    <source>
        <strain evidence="4 5">2629</strain>
    </source>
</reference>
<feature type="transmembrane region" description="Helical" evidence="2">
    <location>
        <begin position="98"/>
        <end position="119"/>
    </location>
</feature>
<keyword evidence="2" id="KW-0812">Transmembrane</keyword>
<keyword evidence="5" id="KW-1185">Reference proteome</keyword>
<organism evidence="4 5">
    <name type="scientific">Panaeolus cyanescens</name>
    <dbReference type="NCBI Taxonomy" id="181874"/>
    <lineage>
        <taxon>Eukaryota</taxon>
        <taxon>Fungi</taxon>
        <taxon>Dikarya</taxon>
        <taxon>Basidiomycota</taxon>
        <taxon>Agaricomycotina</taxon>
        <taxon>Agaricomycetes</taxon>
        <taxon>Agaricomycetidae</taxon>
        <taxon>Agaricales</taxon>
        <taxon>Agaricineae</taxon>
        <taxon>Galeropsidaceae</taxon>
        <taxon>Panaeolus</taxon>
    </lineage>
</organism>
<dbReference type="EMBL" id="NHTK01000087">
    <property type="protein sequence ID" value="PPR08186.1"/>
    <property type="molecule type" value="Genomic_DNA"/>
</dbReference>
<dbReference type="InParanoid" id="A0A409YYT8"/>